<evidence type="ECO:0000313" key="1">
    <source>
        <dbReference type="EMBL" id="ORZ36288.1"/>
    </source>
</evidence>
<dbReference type="AlphaFoldDB" id="A0A1Y2HNW7"/>
<dbReference type="Proteomes" id="UP000193411">
    <property type="component" value="Unassembled WGS sequence"/>
</dbReference>
<proteinExistence type="predicted"/>
<evidence type="ECO:0000313" key="3">
    <source>
        <dbReference type="Proteomes" id="UP000193411"/>
    </source>
</evidence>
<organism evidence="1 3">
    <name type="scientific">Catenaria anguillulae PL171</name>
    <dbReference type="NCBI Taxonomy" id="765915"/>
    <lineage>
        <taxon>Eukaryota</taxon>
        <taxon>Fungi</taxon>
        <taxon>Fungi incertae sedis</taxon>
        <taxon>Blastocladiomycota</taxon>
        <taxon>Blastocladiomycetes</taxon>
        <taxon>Blastocladiales</taxon>
        <taxon>Catenariaceae</taxon>
        <taxon>Catenaria</taxon>
    </lineage>
</organism>
<evidence type="ECO:0000313" key="2">
    <source>
        <dbReference type="EMBL" id="ORZ39876.1"/>
    </source>
</evidence>
<accession>A0A1Y2HNW7</accession>
<gene>
    <name evidence="2" type="ORF">BCR44DRAFT_1425796</name>
    <name evidence="1" type="ORF">BCR44DRAFT_1433149</name>
</gene>
<reference evidence="1 3" key="1">
    <citation type="submission" date="2016-07" db="EMBL/GenBank/DDBJ databases">
        <title>Pervasive Adenine N6-methylation of Active Genes in Fungi.</title>
        <authorList>
            <consortium name="DOE Joint Genome Institute"/>
            <person name="Mondo S.J."/>
            <person name="Dannebaum R.O."/>
            <person name="Kuo R.C."/>
            <person name="Labutti K."/>
            <person name="Haridas S."/>
            <person name="Kuo A."/>
            <person name="Salamov A."/>
            <person name="Ahrendt S.R."/>
            <person name="Lipzen A."/>
            <person name="Sullivan W."/>
            <person name="Andreopoulos W.B."/>
            <person name="Clum A."/>
            <person name="Lindquist E."/>
            <person name="Daum C."/>
            <person name="Ramamoorthy G.K."/>
            <person name="Gryganskyi A."/>
            <person name="Culley D."/>
            <person name="Magnuson J.K."/>
            <person name="James T.Y."/>
            <person name="O'Malley M.A."/>
            <person name="Stajich J.E."/>
            <person name="Spatafora J.W."/>
            <person name="Visel A."/>
            <person name="Grigoriev I.V."/>
        </authorList>
    </citation>
    <scope>NUCLEOTIDE SEQUENCE [LARGE SCALE GENOMIC DNA]</scope>
    <source>
        <strain evidence="1 3">PL171</strain>
    </source>
</reference>
<dbReference type="EMBL" id="MCFL01000004">
    <property type="protein sequence ID" value="ORZ39876.1"/>
    <property type="molecule type" value="Genomic_DNA"/>
</dbReference>
<dbReference type="EMBL" id="MCFL01000018">
    <property type="protein sequence ID" value="ORZ36288.1"/>
    <property type="molecule type" value="Genomic_DNA"/>
</dbReference>
<comment type="caution">
    <text evidence="1">The sequence shown here is derived from an EMBL/GenBank/DDBJ whole genome shotgun (WGS) entry which is preliminary data.</text>
</comment>
<keyword evidence="3" id="KW-1185">Reference proteome</keyword>
<protein>
    <submittedName>
        <fullName evidence="1">Uncharacterized protein</fullName>
    </submittedName>
</protein>
<name>A0A1Y2HNW7_9FUNG</name>
<sequence>MSHWASSVHTATRCSTIVGCATSTLPPCVAERHDMGVSKHQAVLLVERDSHGGDTAATCSLAREQKGCMVRWRRVFEGWRPKAWYWAHSSLHQVCDQTQCRAGGSCGMWRHFGAHVHFHPARSNHWPSLRGRTGTRICHSGPTRVAPLWRPPVSQFLVHDTCWSCCFANPARVS</sequence>